<proteinExistence type="inferred from homology"/>
<evidence type="ECO:0000256" key="6">
    <source>
        <dbReference type="SAM" id="Coils"/>
    </source>
</evidence>
<evidence type="ECO:0000259" key="7">
    <source>
        <dbReference type="Pfam" id="PF03755"/>
    </source>
</evidence>
<reference evidence="9 10" key="1">
    <citation type="submission" date="2018-07" db="EMBL/GenBank/DDBJ databases">
        <authorList>
            <person name="Quirk P.G."/>
            <person name="Krulwich T.A."/>
        </authorList>
    </citation>
    <scope>NUCLEOTIDE SEQUENCE [LARGE SCALE GENOMIC DNA]</scope>
    <source>
        <strain evidence="9 10">CC-BB4</strain>
    </source>
</reference>
<sequence>MALSSMTGFARGHGVTGAYAWSWEIKSVNAKGLDVRFRLPPGWDAVEGPARARATEKLSRGTVYVNLTVERKGVAPTVKINEPVLNAVLMTIHNLTGRVDAAAPTLDGILALKGVIEVTEEDEREEDRRAAEKAVIAGFETALAALTAMRQEEGATLGRLLSTRLDEIAALAARAEAAPGRKPEAIKARLAEQVNALLSTSQRFDTDRLYQEAIMLATKADIREELDRLASHVAQAQKLLAEGGPAGRRLDFLAQELNRESNTLTAKANDVELTNIGLQLKSVVEQFREQVQNLE</sequence>
<evidence type="ECO:0000256" key="3">
    <source>
        <dbReference type="ARBA" id="ARBA00022759"/>
    </source>
</evidence>
<dbReference type="GO" id="GO:0004521">
    <property type="term" value="F:RNA endonuclease activity"/>
    <property type="evidence" value="ECO:0007669"/>
    <property type="project" value="InterPro"/>
</dbReference>
<evidence type="ECO:0000259" key="8">
    <source>
        <dbReference type="Pfam" id="PF08340"/>
    </source>
</evidence>
<dbReference type="InterPro" id="IPR005229">
    <property type="entry name" value="YicC/YloC-like"/>
</dbReference>
<evidence type="ECO:0000313" key="9">
    <source>
        <dbReference type="EMBL" id="AXK80514.1"/>
    </source>
</evidence>
<evidence type="ECO:0000256" key="2">
    <source>
        <dbReference type="ARBA" id="ARBA00022722"/>
    </source>
</evidence>
<keyword evidence="6" id="KW-0175">Coiled coil</keyword>
<dbReference type="InterPro" id="IPR013551">
    <property type="entry name" value="YicC-like_C"/>
</dbReference>
<dbReference type="AlphaFoldDB" id="A0A345ZUB7"/>
<feature type="domain" description="Endoribonuclease YicC-like C-terminal" evidence="8">
    <location>
        <begin position="182"/>
        <end position="295"/>
    </location>
</feature>
<dbReference type="GO" id="GO:0016787">
    <property type="term" value="F:hydrolase activity"/>
    <property type="evidence" value="ECO:0007669"/>
    <property type="project" value="UniProtKB-KW"/>
</dbReference>
<comment type="cofactor">
    <cofactor evidence="1">
        <name>a divalent metal cation</name>
        <dbReference type="ChEBI" id="CHEBI:60240"/>
    </cofactor>
</comment>
<dbReference type="PANTHER" id="PTHR30636">
    <property type="entry name" value="UPF0701 PROTEIN YICC"/>
    <property type="match status" value="1"/>
</dbReference>
<dbReference type="Pfam" id="PF03755">
    <property type="entry name" value="YicC-like_N"/>
    <property type="match status" value="1"/>
</dbReference>
<keyword evidence="2" id="KW-0540">Nuclease</keyword>
<evidence type="ECO:0000256" key="1">
    <source>
        <dbReference type="ARBA" id="ARBA00001968"/>
    </source>
</evidence>
<dbReference type="Pfam" id="PF08340">
    <property type="entry name" value="YicC-like_C"/>
    <property type="match status" value="1"/>
</dbReference>
<organism evidence="9 10">
    <name type="scientific">Pseudolabrys taiwanensis</name>
    <dbReference type="NCBI Taxonomy" id="331696"/>
    <lineage>
        <taxon>Bacteria</taxon>
        <taxon>Pseudomonadati</taxon>
        <taxon>Pseudomonadota</taxon>
        <taxon>Alphaproteobacteria</taxon>
        <taxon>Hyphomicrobiales</taxon>
        <taxon>Xanthobacteraceae</taxon>
        <taxon>Pseudolabrys</taxon>
    </lineage>
</organism>
<evidence type="ECO:0000256" key="5">
    <source>
        <dbReference type="ARBA" id="ARBA00035648"/>
    </source>
</evidence>
<dbReference type="InterPro" id="IPR013527">
    <property type="entry name" value="YicC-like_N"/>
</dbReference>
<protein>
    <submittedName>
        <fullName evidence="9">YicC family protein</fullName>
    </submittedName>
</protein>
<name>A0A345ZUB7_9HYPH</name>
<dbReference type="Proteomes" id="UP000254889">
    <property type="component" value="Chromosome"/>
</dbReference>
<accession>A0A345ZUB7</accession>
<dbReference type="KEGG" id="ptaw:DW352_08305"/>
<evidence type="ECO:0000256" key="4">
    <source>
        <dbReference type="ARBA" id="ARBA00022801"/>
    </source>
</evidence>
<gene>
    <name evidence="9" type="ORF">DW352_08305</name>
</gene>
<keyword evidence="4" id="KW-0378">Hydrolase</keyword>
<feature type="coiled-coil region" evidence="6">
    <location>
        <begin position="219"/>
        <end position="274"/>
    </location>
</feature>
<dbReference type="PANTHER" id="PTHR30636:SF3">
    <property type="entry name" value="UPF0701 PROTEIN YICC"/>
    <property type="match status" value="1"/>
</dbReference>
<dbReference type="RefSeq" id="WP_115690239.1">
    <property type="nucleotide sequence ID" value="NZ_CP031417.1"/>
</dbReference>
<evidence type="ECO:0000313" key="10">
    <source>
        <dbReference type="Proteomes" id="UP000254889"/>
    </source>
</evidence>
<keyword evidence="3" id="KW-0255">Endonuclease</keyword>
<feature type="domain" description="Endoribonuclease YicC-like N-terminal" evidence="7">
    <location>
        <begin position="4"/>
        <end position="157"/>
    </location>
</feature>
<dbReference type="OrthoDB" id="9771229at2"/>
<keyword evidence="10" id="KW-1185">Reference proteome</keyword>
<comment type="similarity">
    <text evidence="5">Belongs to the YicC/YloC family.</text>
</comment>
<dbReference type="NCBIfam" id="TIGR00255">
    <property type="entry name" value="YicC/YloC family endoribonuclease"/>
    <property type="match status" value="1"/>
</dbReference>
<dbReference type="EMBL" id="CP031417">
    <property type="protein sequence ID" value="AXK80514.1"/>
    <property type="molecule type" value="Genomic_DNA"/>
</dbReference>